<comment type="caution">
    <text evidence="1">The sequence shown here is derived from an EMBL/GenBank/DDBJ whole genome shotgun (WGS) entry which is preliminary data.</text>
</comment>
<accession>A0AAV4U266</accession>
<dbReference type="EMBL" id="BPLR01012167">
    <property type="protein sequence ID" value="GIY51827.1"/>
    <property type="molecule type" value="Genomic_DNA"/>
</dbReference>
<keyword evidence="2" id="KW-1185">Reference proteome</keyword>
<dbReference type="AlphaFoldDB" id="A0AAV4U266"/>
<evidence type="ECO:0000313" key="1">
    <source>
        <dbReference type="EMBL" id="GIY51827.1"/>
    </source>
</evidence>
<sequence length="85" mass="9811">MRKISRDPLLCRTRTSPSPLAFEPFPRSLSARLCFFEVLPINFHVREREKGTTQLASSRPLLTFVTSTLPPQQNKMLWLLPSAHF</sequence>
<organism evidence="1 2">
    <name type="scientific">Caerostris extrusa</name>
    <name type="common">Bark spider</name>
    <name type="synonym">Caerostris bankana</name>
    <dbReference type="NCBI Taxonomy" id="172846"/>
    <lineage>
        <taxon>Eukaryota</taxon>
        <taxon>Metazoa</taxon>
        <taxon>Ecdysozoa</taxon>
        <taxon>Arthropoda</taxon>
        <taxon>Chelicerata</taxon>
        <taxon>Arachnida</taxon>
        <taxon>Araneae</taxon>
        <taxon>Araneomorphae</taxon>
        <taxon>Entelegynae</taxon>
        <taxon>Araneoidea</taxon>
        <taxon>Araneidae</taxon>
        <taxon>Caerostris</taxon>
    </lineage>
</organism>
<reference evidence="1 2" key="1">
    <citation type="submission" date="2021-06" db="EMBL/GenBank/DDBJ databases">
        <title>Caerostris extrusa draft genome.</title>
        <authorList>
            <person name="Kono N."/>
            <person name="Arakawa K."/>
        </authorList>
    </citation>
    <scope>NUCLEOTIDE SEQUENCE [LARGE SCALE GENOMIC DNA]</scope>
</reference>
<name>A0AAV4U266_CAEEX</name>
<gene>
    <name evidence="1" type="ORF">CEXT_328431</name>
</gene>
<protein>
    <submittedName>
        <fullName evidence="1">Uncharacterized protein</fullName>
    </submittedName>
</protein>
<dbReference type="Proteomes" id="UP001054945">
    <property type="component" value="Unassembled WGS sequence"/>
</dbReference>
<proteinExistence type="predicted"/>
<evidence type="ECO:0000313" key="2">
    <source>
        <dbReference type="Proteomes" id="UP001054945"/>
    </source>
</evidence>